<evidence type="ECO:0000313" key="5">
    <source>
        <dbReference type="EMBL" id="POP44979.1"/>
    </source>
</evidence>
<dbReference type="SUPFAM" id="SSF51182">
    <property type="entry name" value="RmlC-like cupins"/>
    <property type="match status" value="1"/>
</dbReference>
<comment type="caution">
    <text evidence="6">The sequence shown here is derived from an EMBL/GenBank/DDBJ whole genome shotgun (WGS) entry which is preliminary data.</text>
</comment>
<name>A0A2P5GPA7_9ENTR</name>
<dbReference type="EMBL" id="PQGD01000010">
    <property type="protein sequence ID" value="POP48366.1"/>
    <property type="molecule type" value="Genomic_DNA"/>
</dbReference>
<dbReference type="SMART" id="SM00342">
    <property type="entry name" value="HTH_ARAC"/>
    <property type="match status" value="1"/>
</dbReference>
<reference evidence="7 8" key="1">
    <citation type="submission" date="2018-01" db="EMBL/GenBank/DDBJ databases">
        <title>Superficieibacter electus gen. nov., sp. nov., an extended-spectrum beta-lactamase possessing member of the Enterobacteriaceae family, isolated from intensive care unit surfaces.</title>
        <authorList>
            <person name="Potter R.F."/>
            <person name="D'Souza A.W."/>
        </authorList>
    </citation>
    <scope>NUCLEOTIDE SEQUENCE [LARGE SCALE GENOMIC DNA]</scope>
    <source>
        <strain evidence="6 8">BP-1</strain>
        <strain evidence="5 7">BP-2</strain>
    </source>
</reference>
<dbReference type="SUPFAM" id="SSF46689">
    <property type="entry name" value="Homeodomain-like"/>
    <property type="match status" value="1"/>
</dbReference>
<evidence type="ECO:0000256" key="1">
    <source>
        <dbReference type="ARBA" id="ARBA00023015"/>
    </source>
</evidence>
<dbReference type="InterPro" id="IPR014710">
    <property type="entry name" value="RmlC-like_jellyroll"/>
</dbReference>
<dbReference type="Pfam" id="PF12833">
    <property type="entry name" value="HTH_18"/>
    <property type="match status" value="1"/>
</dbReference>
<keyword evidence="2" id="KW-0238">DNA-binding</keyword>
<dbReference type="Proteomes" id="UP000237073">
    <property type="component" value="Unassembled WGS sequence"/>
</dbReference>
<dbReference type="InterPro" id="IPR009057">
    <property type="entry name" value="Homeodomain-like_sf"/>
</dbReference>
<dbReference type="PANTHER" id="PTHR43280">
    <property type="entry name" value="ARAC-FAMILY TRANSCRIPTIONAL REGULATOR"/>
    <property type="match status" value="1"/>
</dbReference>
<evidence type="ECO:0000259" key="4">
    <source>
        <dbReference type="PROSITE" id="PS01124"/>
    </source>
</evidence>
<dbReference type="RefSeq" id="WP_103676125.1">
    <property type="nucleotide sequence ID" value="NZ_PQGD01000010.1"/>
</dbReference>
<proteinExistence type="predicted"/>
<dbReference type="Gene3D" id="1.10.10.60">
    <property type="entry name" value="Homeodomain-like"/>
    <property type="match status" value="1"/>
</dbReference>
<gene>
    <name evidence="6" type="ORF">CHU32_13950</name>
    <name evidence="5" type="ORF">CHU33_11025</name>
</gene>
<dbReference type="GO" id="GO:0043565">
    <property type="term" value="F:sequence-specific DNA binding"/>
    <property type="evidence" value="ECO:0007669"/>
    <property type="project" value="InterPro"/>
</dbReference>
<dbReference type="InterPro" id="IPR018060">
    <property type="entry name" value="HTH_AraC"/>
</dbReference>
<evidence type="ECO:0000256" key="2">
    <source>
        <dbReference type="ARBA" id="ARBA00023125"/>
    </source>
</evidence>
<organism evidence="6 8">
    <name type="scientific">Superficieibacter electus</name>
    <dbReference type="NCBI Taxonomy" id="2022662"/>
    <lineage>
        <taxon>Bacteria</taxon>
        <taxon>Pseudomonadati</taxon>
        <taxon>Pseudomonadota</taxon>
        <taxon>Gammaproteobacteria</taxon>
        <taxon>Enterobacterales</taxon>
        <taxon>Enterobacteriaceae</taxon>
        <taxon>Superficieibacter</taxon>
    </lineage>
</organism>
<dbReference type="EMBL" id="PQGE01000008">
    <property type="protein sequence ID" value="POP44979.1"/>
    <property type="molecule type" value="Genomic_DNA"/>
</dbReference>
<evidence type="ECO:0000313" key="7">
    <source>
        <dbReference type="Proteomes" id="UP000237073"/>
    </source>
</evidence>
<protein>
    <recommendedName>
        <fullName evidence="4">HTH araC/xylS-type domain-containing protein</fullName>
    </recommendedName>
</protein>
<evidence type="ECO:0000256" key="3">
    <source>
        <dbReference type="ARBA" id="ARBA00023163"/>
    </source>
</evidence>
<dbReference type="PROSITE" id="PS01124">
    <property type="entry name" value="HTH_ARAC_FAMILY_2"/>
    <property type="match status" value="1"/>
</dbReference>
<evidence type="ECO:0000313" key="8">
    <source>
        <dbReference type="Proteomes" id="UP000247005"/>
    </source>
</evidence>
<dbReference type="InterPro" id="IPR011051">
    <property type="entry name" value="RmlC_Cupin_sf"/>
</dbReference>
<dbReference type="Gene3D" id="2.60.120.10">
    <property type="entry name" value="Jelly Rolls"/>
    <property type="match status" value="1"/>
</dbReference>
<keyword evidence="3" id="KW-0804">Transcription</keyword>
<accession>A0A2P5GPA7</accession>
<sequence length="280" mass="32791">MKILRSNEFFLSEQHAFCLFILNNQQMEEVHGHEFDELVIVVAGSGFHIINDSVEFIYQGDFFFVTFNDTHSYLSTNHLSVINLLIRRERNFQYITNLDVLLRYLCGDSRQDKVHAACLSTEEVAQIVAYSNAINARNDDDYDALYFFATESIVMMMINQLCQSAARKNLLEKVEDARRKKLIHSLKHNYLQHINWSELSEECGIAKRTLFRFIKEITGYTPVRFQLLFRLLKAQELLRTTDKSVKEVAASCGFQNATRLTESYKRQFSYPPSQERNRQR</sequence>
<dbReference type="PROSITE" id="PS00041">
    <property type="entry name" value="HTH_ARAC_FAMILY_1"/>
    <property type="match status" value="1"/>
</dbReference>
<feature type="domain" description="HTH araC/xylS-type" evidence="4">
    <location>
        <begin position="180"/>
        <end position="278"/>
    </location>
</feature>
<dbReference type="PANTHER" id="PTHR43280:SF28">
    <property type="entry name" value="HTH-TYPE TRANSCRIPTIONAL ACTIVATOR RHAS"/>
    <property type="match status" value="1"/>
</dbReference>
<dbReference type="OrthoDB" id="2547276at2"/>
<dbReference type="Proteomes" id="UP000247005">
    <property type="component" value="Unassembled WGS sequence"/>
</dbReference>
<keyword evidence="7" id="KW-1185">Reference proteome</keyword>
<dbReference type="GO" id="GO:0003700">
    <property type="term" value="F:DNA-binding transcription factor activity"/>
    <property type="evidence" value="ECO:0007669"/>
    <property type="project" value="InterPro"/>
</dbReference>
<dbReference type="AlphaFoldDB" id="A0A2P5GPA7"/>
<keyword evidence="1" id="KW-0805">Transcription regulation</keyword>
<dbReference type="InterPro" id="IPR018062">
    <property type="entry name" value="HTH_AraC-typ_CS"/>
</dbReference>
<evidence type="ECO:0000313" key="6">
    <source>
        <dbReference type="EMBL" id="POP48366.1"/>
    </source>
</evidence>